<reference evidence="9" key="1">
    <citation type="journal article" date="2019" name="Int. J. Syst. Evol. Microbiol.">
        <title>The Global Catalogue of Microorganisms (GCM) 10K type strain sequencing project: providing services to taxonomists for standard genome sequencing and annotation.</title>
        <authorList>
            <consortium name="The Broad Institute Genomics Platform"/>
            <consortium name="The Broad Institute Genome Sequencing Center for Infectious Disease"/>
            <person name="Wu L."/>
            <person name="Ma J."/>
        </authorList>
    </citation>
    <scope>NUCLEOTIDE SEQUENCE [LARGE SCALE GENOMIC DNA]</scope>
    <source>
        <strain evidence="9">KCTC 42424</strain>
    </source>
</reference>
<keyword evidence="4 6" id="KW-1133">Transmembrane helix</keyword>
<protein>
    <submittedName>
        <fullName evidence="8">DMT family transporter</fullName>
    </submittedName>
</protein>
<dbReference type="Pfam" id="PF00892">
    <property type="entry name" value="EamA"/>
    <property type="match status" value="2"/>
</dbReference>
<name>A0ABV7VPI2_9GAMM</name>
<keyword evidence="5 6" id="KW-0472">Membrane</keyword>
<comment type="caution">
    <text evidence="8">The sequence shown here is derived from an EMBL/GenBank/DDBJ whole genome shotgun (WGS) entry which is preliminary data.</text>
</comment>
<feature type="domain" description="EamA" evidence="7">
    <location>
        <begin position="147"/>
        <end position="280"/>
    </location>
</feature>
<evidence type="ECO:0000256" key="6">
    <source>
        <dbReference type="SAM" id="Phobius"/>
    </source>
</evidence>
<dbReference type="Proteomes" id="UP001595722">
    <property type="component" value="Unassembled WGS sequence"/>
</dbReference>
<dbReference type="PANTHER" id="PTHR32322">
    <property type="entry name" value="INNER MEMBRANE TRANSPORTER"/>
    <property type="match status" value="1"/>
</dbReference>
<feature type="transmembrane region" description="Helical" evidence="6">
    <location>
        <begin position="122"/>
        <end position="140"/>
    </location>
</feature>
<feature type="transmembrane region" description="Helical" evidence="6">
    <location>
        <begin position="213"/>
        <end position="230"/>
    </location>
</feature>
<feature type="transmembrane region" description="Helical" evidence="6">
    <location>
        <begin position="237"/>
        <end position="254"/>
    </location>
</feature>
<evidence type="ECO:0000313" key="8">
    <source>
        <dbReference type="EMBL" id="MFC3678787.1"/>
    </source>
</evidence>
<feature type="transmembrane region" description="Helical" evidence="6">
    <location>
        <begin position="64"/>
        <end position="84"/>
    </location>
</feature>
<keyword evidence="3 6" id="KW-0812">Transmembrane</keyword>
<comment type="similarity">
    <text evidence="2">Belongs to the EamA transporter family.</text>
</comment>
<dbReference type="RefSeq" id="WP_376864336.1">
    <property type="nucleotide sequence ID" value="NZ_JBHRYB010000001.1"/>
</dbReference>
<feature type="transmembrane region" description="Helical" evidence="6">
    <location>
        <begin position="146"/>
        <end position="166"/>
    </location>
</feature>
<dbReference type="InterPro" id="IPR037185">
    <property type="entry name" value="EmrE-like"/>
</dbReference>
<dbReference type="EMBL" id="JBHRYB010000001">
    <property type="protein sequence ID" value="MFC3678787.1"/>
    <property type="molecule type" value="Genomic_DNA"/>
</dbReference>
<feature type="transmembrane region" description="Helical" evidence="6">
    <location>
        <begin position="90"/>
        <end position="110"/>
    </location>
</feature>
<feature type="transmembrane region" description="Helical" evidence="6">
    <location>
        <begin position="30"/>
        <end position="52"/>
    </location>
</feature>
<dbReference type="InterPro" id="IPR050638">
    <property type="entry name" value="AA-Vitamin_Transporters"/>
</dbReference>
<dbReference type="SUPFAM" id="SSF103481">
    <property type="entry name" value="Multidrug resistance efflux transporter EmrE"/>
    <property type="match status" value="2"/>
</dbReference>
<evidence type="ECO:0000259" key="7">
    <source>
        <dbReference type="Pfam" id="PF00892"/>
    </source>
</evidence>
<dbReference type="PANTHER" id="PTHR32322:SF2">
    <property type="entry name" value="EAMA DOMAIN-CONTAINING PROTEIN"/>
    <property type="match status" value="1"/>
</dbReference>
<gene>
    <name evidence="8" type="ORF">ACFOMG_01515</name>
</gene>
<feature type="transmembrane region" description="Helical" evidence="6">
    <location>
        <begin position="182"/>
        <end position="201"/>
    </location>
</feature>
<evidence type="ECO:0000256" key="1">
    <source>
        <dbReference type="ARBA" id="ARBA00004141"/>
    </source>
</evidence>
<accession>A0ABV7VPI2</accession>
<dbReference type="InterPro" id="IPR000620">
    <property type="entry name" value="EamA_dom"/>
</dbReference>
<evidence type="ECO:0000256" key="4">
    <source>
        <dbReference type="ARBA" id="ARBA00022989"/>
    </source>
</evidence>
<sequence>MVIILAYLTVIFIWSTTPLAIQLSQDGLEFYSAVSLRMWLAALLSVPVVWLLKQRLAFHKQALVSYLAGSVGVYGAMMAVYWGAAYIPSGLISVLYGLAPMLSGAIAFFWLKERELTPARVLALLIALSGLTLVVSARLAVDDNAWRGILGTLVSVLCFSWSAVWVKKANAGLHPMVQTSGTLWLSSLGYLLTLPLFGLHLPQPWPLTSQLGLGYLVVFGSIVGFMLYFFILKYLSAARVTLITLVAPVLAMSWGNLINGEEFQPTALRGAALLLAGLALYQWHRPLDTFFARSRKKKAPAR</sequence>
<organism evidence="8 9">
    <name type="scientific">Bacterioplanoides pacificum</name>
    <dbReference type="NCBI Taxonomy" id="1171596"/>
    <lineage>
        <taxon>Bacteria</taxon>
        <taxon>Pseudomonadati</taxon>
        <taxon>Pseudomonadota</taxon>
        <taxon>Gammaproteobacteria</taxon>
        <taxon>Oceanospirillales</taxon>
        <taxon>Oceanospirillaceae</taxon>
        <taxon>Bacterioplanoides</taxon>
    </lineage>
</organism>
<feature type="domain" description="EamA" evidence="7">
    <location>
        <begin position="3"/>
        <end position="135"/>
    </location>
</feature>
<evidence type="ECO:0000256" key="3">
    <source>
        <dbReference type="ARBA" id="ARBA00022692"/>
    </source>
</evidence>
<evidence type="ECO:0000256" key="2">
    <source>
        <dbReference type="ARBA" id="ARBA00007362"/>
    </source>
</evidence>
<comment type="subcellular location">
    <subcellularLocation>
        <location evidence="1">Membrane</location>
        <topology evidence="1">Multi-pass membrane protein</topology>
    </subcellularLocation>
</comment>
<feature type="transmembrane region" description="Helical" evidence="6">
    <location>
        <begin position="266"/>
        <end position="283"/>
    </location>
</feature>
<proteinExistence type="inferred from homology"/>
<keyword evidence="9" id="KW-1185">Reference proteome</keyword>
<evidence type="ECO:0000313" key="9">
    <source>
        <dbReference type="Proteomes" id="UP001595722"/>
    </source>
</evidence>
<evidence type="ECO:0000256" key="5">
    <source>
        <dbReference type="ARBA" id="ARBA00023136"/>
    </source>
</evidence>